<dbReference type="PANTHER" id="PTHR47990">
    <property type="entry name" value="2-OXOGLUTARATE (2OG) AND FE(II)-DEPENDENT OXYGENASE SUPERFAMILY PROTEIN-RELATED"/>
    <property type="match status" value="1"/>
</dbReference>
<proteinExistence type="inferred from homology"/>
<dbReference type="GO" id="GO:0016491">
    <property type="term" value="F:oxidoreductase activity"/>
    <property type="evidence" value="ECO:0007669"/>
    <property type="project" value="UniProtKB-KW"/>
</dbReference>
<name>A0A427Y483_9TREE</name>
<dbReference type="SUPFAM" id="SSF51197">
    <property type="entry name" value="Clavaminate synthase-like"/>
    <property type="match status" value="1"/>
</dbReference>
<feature type="domain" description="Fe2OG dioxygenase" evidence="2">
    <location>
        <begin position="193"/>
        <end position="297"/>
    </location>
</feature>
<reference evidence="3 4" key="1">
    <citation type="submission" date="2018-11" db="EMBL/GenBank/DDBJ databases">
        <title>Genome sequence of Apiotrichum porosum DSM 27194.</title>
        <authorList>
            <person name="Aliyu H."/>
            <person name="Gorte O."/>
            <person name="Ochsenreither K."/>
        </authorList>
    </citation>
    <scope>NUCLEOTIDE SEQUENCE [LARGE SCALE GENOMIC DNA]</scope>
    <source>
        <strain evidence="3 4">DSM 27194</strain>
    </source>
</reference>
<dbReference type="AlphaFoldDB" id="A0A427Y483"/>
<dbReference type="RefSeq" id="XP_028478660.1">
    <property type="nucleotide sequence ID" value="XM_028619688.1"/>
</dbReference>
<evidence type="ECO:0000256" key="1">
    <source>
        <dbReference type="RuleBase" id="RU003682"/>
    </source>
</evidence>
<dbReference type="Proteomes" id="UP000279236">
    <property type="component" value="Unassembled WGS sequence"/>
</dbReference>
<dbReference type="GO" id="GO:0046872">
    <property type="term" value="F:metal ion binding"/>
    <property type="evidence" value="ECO:0007669"/>
    <property type="project" value="UniProtKB-KW"/>
</dbReference>
<dbReference type="PROSITE" id="PS51471">
    <property type="entry name" value="FE2OG_OXY"/>
    <property type="match status" value="1"/>
</dbReference>
<sequence>MAPQTLHASLPPFPPVPSAPLVSVRLGALEAGDPSALEALWDAARGLGFFYLDMLGSELGEAIVAEAEQLNQLQERFWSLPNAEKDRYGRPHLHDFFAYRFGEIEEKDENGDKIRNQNYNPRLCSDFQIRKDDVLGLTPRLACPPMILEAQALLASYMRHCHAVMDLLFMHLTTLLGLPPNTLLDLHKLESRSGDHVRFTRSPVQPFDEGTARRGEHTDFGSLTLLFNWLGGLQIRTPDTHQWVYVKPVPGSPIVNLGDAMVTFTAGLLRSNIHRVVPPPPPQDALPRSSLVYFCRPEDDVVLRRLTGGIIDDQPVSESNEPEMTAQEWWMKRGTGQLPGIFTKKGFEPFVGGGDVYAGQSAQAAKAGA</sequence>
<dbReference type="Pfam" id="PF03171">
    <property type="entry name" value="2OG-FeII_Oxy"/>
    <property type="match status" value="1"/>
</dbReference>
<evidence type="ECO:0000313" key="4">
    <source>
        <dbReference type="Proteomes" id="UP000279236"/>
    </source>
</evidence>
<comment type="caution">
    <text evidence="3">The sequence shown here is derived from an EMBL/GenBank/DDBJ whole genome shotgun (WGS) entry which is preliminary data.</text>
</comment>
<dbReference type="InterPro" id="IPR005123">
    <property type="entry name" value="Oxoglu/Fe-dep_dioxygenase_dom"/>
</dbReference>
<keyword evidence="1" id="KW-0479">Metal-binding</keyword>
<accession>A0A427Y483</accession>
<dbReference type="InterPro" id="IPR027443">
    <property type="entry name" value="IPNS-like_sf"/>
</dbReference>
<keyword evidence="4" id="KW-1185">Reference proteome</keyword>
<dbReference type="Gene3D" id="2.60.120.330">
    <property type="entry name" value="B-lactam Antibiotic, Isopenicillin N Synthase, Chain"/>
    <property type="match status" value="1"/>
</dbReference>
<dbReference type="InterPro" id="IPR050231">
    <property type="entry name" value="Iron_ascorbate_oxido_reductase"/>
</dbReference>
<evidence type="ECO:0000313" key="3">
    <source>
        <dbReference type="EMBL" id="RSH85875.1"/>
    </source>
</evidence>
<organism evidence="3 4">
    <name type="scientific">Apiotrichum porosum</name>
    <dbReference type="NCBI Taxonomy" id="105984"/>
    <lineage>
        <taxon>Eukaryota</taxon>
        <taxon>Fungi</taxon>
        <taxon>Dikarya</taxon>
        <taxon>Basidiomycota</taxon>
        <taxon>Agaricomycotina</taxon>
        <taxon>Tremellomycetes</taxon>
        <taxon>Trichosporonales</taxon>
        <taxon>Trichosporonaceae</taxon>
        <taxon>Apiotrichum</taxon>
    </lineage>
</organism>
<dbReference type="EMBL" id="RSCE01000002">
    <property type="protein sequence ID" value="RSH85875.1"/>
    <property type="molecule type" value="Genomic_DNA"/>
</dbReference>
<dbReference type="OrthoDB" id="288590at2759"/>
<dbReference type="STRING" id="105984.A0A427Y483"/>
<gene>
    <name evidence="3" type="ORF">EHS24_004059</name>
</gene>
<keyword evidence="1" id="KW-0408">Iron</keyword>
<dbReference type="InterPro" id="IPR044861">
    <property type="entry name" value="IPNS-like_FE2OG_OXY"/>
</dbReference>
<evidence type="ECO:0000259" key="2">
    <source>
        <dbReference type="PROSITE" id="PS51471"/>
    </source>
</evidence>
<comment type="similarity">
    <text evidence="1">Belongs to the iron/ascorbate-dependent oxidoreductase family.</text>
</comment>
<keyword evidence="1" id="KW-0560">Oxidoreductase</keyword>
<protein>
    <recommendedName>
        <fullName evidence="2">Fe2OG dioxygenase domain-containing protein</fullName>
    </recommendedName>
</protein>
<dbReference type="GeneID" id="39588602"/>